<accession>A0A2S7T9Z1</accession>
<dbReference type="GO" id="GO:0005737">
    <property type="term" value="C:cytoplasm"/>
    <property type="evidence" value="ECO:0007669"/>
    <property type="project" value="TreeGrafter"/>
</dbReference>
<gene>
    <name evidence="2" type="ORF">BST99_12660</name>
</gene>
<dbReference type="Proteomes" id="UP000239366">
    <property type="component" value="Unassembled WGS sequence"/>
</dbReference>
<name>A0A2S7T9Z1_9FLAO</name>
<sequence>MVLVTGGTGLLGSHLLFYLSQQTTPLRALFRRPERLQKTKELFRLLGDSEGDQFSKIEWVQSDLLDIPALEEALASIEQVYHCAGMVSFDPADRKALYRNNVRSTSRLIDVCLMKGVKRLLFVSSIAATGKEADGGTVNEESPWNPTESYAYGQSKWEAELEVWRGQQEGLETVVVNPGVILGTGFWGQGSDLLISRIYKGLKIYPPGQATFISVDNTVAAMMALMQSKVQSRRFILFQEQWNFKQLFRHIAKGLNKNPSFVQIPLWSLGILSFLDRLKAFFFKSTRQLPPEVLKSLQVPTTYSNEALKEVVDVEFIPLEEEIMKNTGLYRQYKKRP</sequence>
<dbReference type="Gene3D" id="3.40.50.720">
    <property type="entry name" value="NAD(P)-binding Rossmann-like Domain"/>
    <property type="match status" value="1"/>
</dbReference>
<dbReference type="OrthoDB" id="596910at2"/>
<reference evidence="3" key="1">
    <citation type="submission" date="2016-11" db="EMBL/GenBank/DDBJ databases">
        <title>Trade-off between light-utilization and light-protection in marine flavobacteria.</title>
        <authorList>
            <person name="Kumagai Y."/>
            <person name="Yoshizawa S."/>
            <person name="Kogure K."/>
        </authorList>
    </citation>
    <scope>NUCLEOTIDE SEQUENCE [LARGE SCALE GENOMIC DNA]</scope>
    <source>
        <strain evidence="3">SG-18</strain>
    </source>
</reference>
<proteinExistence type="predicted"/>
<evidence type="ECO:0000313" key="2">
    <source>
        <dbReference type="EMBL" id="PQJ16454.1"/>
    </source>
</evidence>
<dbReference type="Pfam" id="PF01370">
    <property type="entry name" value="Epimerase"/>
    <property type="match status" value="1"/>
</dbReference>
<dbReference type="SUPFAM" id="SSF51735">
    <property type="entry name" value="NAD(P)-binding Rossmann-fold domains"/>
    <property type="match status" value="1"/>
</dbReference>
<dbReference type="AlphaFoldDB" id="A0A2S7T9Z1"/>
<protein>
    <recommendedName>
        <fullName evidence="1">NAD-dependent epimerase/dehydratase domain-containing protein</fullName>
    </recommendedName>
</protein>
<dbReference type="PANTHER" id="PTHR48079:SF6">
    <property type="entry name" value="NAD(P)-BINDING DOMAIN-CONTAINING PROTEIN-RELATED"/>
    <property type="match status" value="1"/>
</dbReference>
<comment type="caution">
    <text evidence="2">The sequence shown here is derived from an EMBL/GenBank/DDBJ whole genome shotgun (WGS) entry which is preliminary data.</text>
</comment>
<dbReference type="InterPro" id="IPR051783">
    <property type="entry name" value="NAD(P)-dependent_oxidoreduct"/>
</dbReference>
<evidence type="ECO:0000259" key="1">
    <source>
        <dbReference type="Pfam" id="PF01370"/>
    </source>
</evidence>
<keyword evidence="3" id="KW-1185">Reference proteome</keyword>
<dbReference type="InterPro" id="IPR036291">
    <property type="entry name" value="NAD(P)-bd_dom_sf"/>
</dbReference>
<evidence type="ECO:0000313" key="3">
    <source>
        <dbReference type="Proteomes" id="UP000239366"/>
    </source>
</evidence>
<dbReference type="GO" id="GO:0004029">
    <property type="term" value="F:aldehyde dehydrogenase (NAD+) activity"/>
    <property type="evidence" value="ECO:0007669"/>
    <property type="project" value="TreeGrafter"/>
</dbReference>
<organism evidence="2 3">
    <name type="scientific">Aureicoccus marinus</name>
    <dbReference type="NCBI Taxonomy" id="754435"/>
    <lineage>
        <taxon>Bacteria</taxon>
        <taxon>Pseudomonadati</taxon>
        <taxon>Bacteroidota</taxon>
        <taxon>Flavobacteriia</taxon>
        <taxon>Flavobacteriales</taxon>
        <taxon>Flavobacteriaceae</taxon>
        <taxon>Aureicoccus</taxon>
    </lineage>
</organism>
<dbReference type="EMBL" id="MQVX01000001">
    <property type="protein sequence ID" value="PQJ16454.1"/>
    <property type="molecule type" value="Genomic_DNA"/>
</dbReference>
<dbReference type="RefSeq" id="WP_105002128.1">
    <property type="nucleotide sequence ID" value="NZ_MQVX01000001.1"/>
</dbReference>
<dbReference type="InterPro" id="IPR001509">
    <property type="entry name" value="Epimerase_deHydtase"/>
</dbReference>
<dbReference type="PANTHER" id="PTHR48079">
    <property type="entry name" value="PROTEIN YEEZ"/>
    <property type="match status" value="1"/>
</dbReference>
<feature type="domain" description="NAD-dependent epimerase/dehydratase" evidence="1">
    <location>
        <begin position="2"/>
        <end position="230"/>
    </location>
</feature>